<dbReference type="GO" id="GO:0005886">
    <property type="term" value="C:plasma membrane"/>
    <property type="evidence" value="ECO:0007669"/>
    <property type="project" value="UniProtKB-SubCell"/>
</dbReference>
<dbReference type="Gene3D" id="1.20.1280.290">
    <property type="match status" value="2"/>
</dbReference>
<gene>
    <name evidence="11" type="ORF">FCC1311_045852</name>
</gene>
<evidence type="ECO:0000256" key="4">
    <source>
        <dbReference type="ARBA" id="ARBA00022475"/>
    </source>
</evidence>
<dbReference type="InterPro" id="IPR047664">
    <property type="entry name" value="SWEET"/>
</dbReference>
<sequence length="249" mass="26239">MASFDMDMSGGNADVGGVFGSVPADSALGLFFSVAGPLASISCFLIPMSTVLKIRKANSTGDLPLLPFLCMAVQSMLWLGYGILVKAMPIIVPNLVGVTMGTMYTSIFFSHFVGNMDQLMRQLYIAAGILGSIGVSFLILSPEDNLLLLGFVAASSSVFFAASPLAALLTVFRTRSTESMPFQTSLTLFMNGALWAGYGALVANDPTVYIPNFLGGSAGTIQLLVHAYFATQVSATPTFSPVSQEKDIV</sequence>
<evidence type="ECO:0000256" key="1">
    <source>
        <dbReference type="ARBA" id="ARBA00004651"/>
    </source>
</evidence>
<evidence type="ECO:0000313" key="12">
    <source>
        <dbReference type="Proteomes" id="UP000241890"/>
    </source>
</evidence>
<comment type="subcellular location">
    <subcellularLocation>
        <location evidence="1">Cell membrane</location>
        <topology evidence="1">Multi-pass membrane protein</topology>
    </subcellularLocation>
</comment>
<comment type="caution">
    <text evidence="11">The sequence shown here is derived from an EMBL/GenBank/DDBJ whole genome shotgun (WGS) entry which is preliminary data.</text>
</comment>
<keyword evidence="7" id="KW-0677">Repeat</keyword>
<keyword evidence="3" id="KW-0813">Transport</keyword>
<accession>A0A2R5GBJ5</accession>
<evidence type="ECO:0000256" key="7">
    <source>
        <dbReference type="ARBA" id="ARBA00022737"/>
    </source>
</evidence>
<keyword evidence="6 10" id="KW-0812">Transmembrane</keyword>
<keyword evidence="4" id="KW-1003">Cell membrane</keyword>
<dbReference type="GO" id="GO:0051119">
    <property type="term" value="F:sugar transmembrane transporter activity"/>
    <property type="evidence" value="ECO:0007669"/>
    <property type="project" value="InterPro"/>
</dbReference>
<keyword evidence="8 10" id="KW-1133">Transmembrane helix</keyword>
<dbReference type="Pfam" id="PF03083">
    <property type="entry name" value="MtN3_slv"/>
    <property type="match status" value="2"/>
</dbReference>
<feature type="transmembrane region" description="Helical" evidence="10">
    <location>
        <begin position="184"/>
        <end position="203"/>
    </location>
</feature>
<keyword evidence="9 10" id="KW-0472">Membrane</keyword>
<organism evidence="11 12">
    <name type="scientific">Hondaea fermentalgiana</name>
    <dbReference type="NCBI Taxonomy" id="2315210"/>
    <lineage>
        <taxon>Eukaryota</taxon>
        <taxon>Sar</taxon>
        <taxon>Stramenopiles</taxon>
        <taxon>Bigyra</taxon>
        <taxon>Labyrinthulomycetes</taxon>
        <taxon>Thraustochytrida</taxon>
        <taxon>Thraustochytriidae</taxon>
        <taxon>Hondaea</taxon>
    </lineage>
</organism>
<dbReference type="InParanoid" id="A0A2R5GBJ5"/>
<keyword evidence="12" id="KW-1185">Reference proteome</keyword>
<evidence type="ECO:0000313" key="11">
    <source>
        <dbReference type="EMBL" id="GBG28362.1"/>
    </source>
</evidence>
<keyword evidence="5 11" id="KW-0762">Sugar transport</keyword>
<name>A0A2R5GBJ5_9STRA</name>
<dbReference type="PANTHER" id="PTHR10791">
    <property type="entry name" value="RAG1-ACTIVATING PROTEIN 1"/>
    <property type="match status" value="1"/>
</dbReference>
<feature type="transmembrane region" description="Helical" evidence="10">
    <location>
        <begin position="123"/>
        <end position="140"/>
    </location>
</feature>
<dbReference type="AlphaFoldDB" id="A0A2R5GBJ5"/>
<dbReference type="PANTHER" id="PTHR10791:SF30">
    <property type="entry name" value="SUGAR TRANSPORTER SWEET1"/>
    <property type="match status" value="1"/>
</dbReference>
<evidence type="ECO:0000256" key="5">
    <source>
        <dbReference type="ARBA" id="ARBA00022597"/>
    </source>
</evidence>
<feature type="transmembrane region" description="Helical" evidence="10">
    <location>
        <begin position="90"/>
        <end position="111"/>
    </location>
</feature>
<evidence type="ECO:0000256" key="10">
    <source>
        <dbReference type="SAM" id="Phobius"/>
    </source>
</evidence>
<comment type="similarity">
    <text evidence="2">Belongs to the SWEET sugar transporter family.</text>
</comment>
<proteinExistence type="inferred from homology"/>
<dbReference type="OrthoDB" id="409725at2759"/>
<feature type="transmembrane region" description="Helical" evidence="10">
    <location>
        <begin position="27"/>
        <end position="51"/>
    </location>
</feature>
<reference evidence="11 12" key="1">
    <citation type="submission" date="2017-12" db="EMBL/GenBank/DDBJ databases">
        <title>Sequencing, de novo assembly and annotation of complete genome of a new Thraustochytrid species, strain FCC1311.</title>
        <authorList>
            <person name="Sedici K."/>
            <person name="Godart F."/>
            <person name="Aiese Cigliano R."/>
            <person name="Sanseverino W."/>
            <person name="Barakat M."/>
            <person name="Ortet P."/>
            <person name="Marechal E."/>
            <person name="Cagnac O."/>
            <person name="Amato A."/>
        </authorList>
    </citation>
    <scope>NUCLEOTIDE SEQUENCE [LARGE SCALE GENOMIC DNA]</scope>
</reference>
<dbReference type="EMBL" id="BEYU01000040">
    <property type="protein sequence ID" value="GBG28362.1"/>
    <property type="molecule type" value="Genomic_DNA"/>
</dbReference>
<evidence type="ECO:0000256" key="2">
    <source>
        <dbReference type="ARBA" id="ARBA00007809"/>
    </source>
</evidence>
<feature type="transmembrane region" description="Helical" evidence="10">
    <location>
        <begin position="63"/>
        <end position="84"/>
    </location>
</feature>
<evidence type="ECO:0000256" key="3">
    <source>
        <dbReference type="ARBA" id="ARBA00022448"/>
    </source>
</evidence>
<feature type="transmembrane region" description="Helical" evidence="10">
    <location>
        <begin position="146"/>
        <end position="172"/>
    </location>
</feature>
<evidence type="ECO:0000256" key="9">
    <source>
        <dbReference type="ARBA" id="ARBA00023136"/>
    </source>
</evidence>
<evidence type="ECO:0000256" key="8">
    <source>
        <dbReference type="ARBA" id="ARBA00022989"/>
    </source>
</evidence>
<evidence type="ECO:0000256" key="6">
    <source>
        <dbReference type="ARBA" id="ARBA00022692"/>
    </source>
</evidence>
<dbReference type="InterPro" id="IPR004316">
    <property type="entry name" value="SWEET_rpt"/>
</dbReference>
<dbReference type="Proteomes" id="UP000241890">
    <property type="component" value="Unassembled WGS sequence"/>
</dbReference>
<protein>
    <submittedName>
        <fullName evidence="11">Bidirectional sugar transporter SWEET15</fullName>
    </submittedName>
</protein>
<feature type="transmembrane region" description="Helical" evidence="10">
    <location>
        <begin position="209"/>
        <end position="229"/>
    </location>
</feature>